<dbReference type="OrthoDB" id="9781005at2"/>
<accession>A0A562QCJ3</accession>
<protein>
    <submittedName>
        <fullName evidence="2">Transposase-like protein</fullName>
    </submittedName>
</protein>
<dbReference type="SUPFAM" id="SSF46689">
    <property type="entry name" value="Homeodomain-like"/>
    <property type="match status" value="1"/>
</dbReference>
<dbReference type="EMBL" id="VLKZ01000009">
    <property type="protein sequence ID" value="TWI54471.1"/>
    <property type="molecule type" value="Genomic_DNA"/>
</dbReference>
<feature type="region of interest" description="Disordered" evidence="1">
    <location>
        <begin position="59"/>
        <end position="82"/>
    </location>
</feature>
<feature type="compositionally biased region" description="Basic and acidic residues" evidence="1">
    <location>
        <begin position="68"/>
        <end position="82"/>
    </location>
</feature>
<dbReference type="Proteomes" id="UP000315711">
    <property type="component" value="Unassembled WGS sequence"/>
</dbReference>
<reference evidence="2 3" key="1">
    <citation type="journal article" date="2015" name="Stand. Genomic Sci.">
        <title>Genomic Encyclopedia of Bacterial and Archaeal Type Strains, Phase III: the genomes of soil and plant-associated and newly described type strains.</title>
        <authorList>
            <person name="Whitman W.B."/>
            <person name="Woyke T."/>
            <person name="Klenk H.P."/>
            <person name="Zhou Y."/>
            <person name="Lilburn T.G."/>
            <person name="Beck B.J."/>
            <person name="De Vos P."/>
            <person name="Vandamme P."/>
            <person name="Eisen J.A."/>
            <person name="Garrity G."/>
            <person name="Hugenholtz P."/>
            <person name="Kyrpides N.C."/>
        </authorList>
    </citation>
    <scope>NUCLEOTIDE SEQUENCE [LARGE SCALE GENOMIC DNA]</scope>
    <source>
        <strain evidence="2 3">CGMCC 1.10116</strain>
    </source>
</reference>
<evidence type="ECO:0000313" key="3">
    <source>
        <dbReference type="Proteomes" id="UP000315711"/>
    </source>
</evidence>
<evidence type="ECO:0000256" key="1">
    <source>
        <dbReference type="SAM" id="MobiDB-lite"/>
    </source>
</evidence>
<gene>
    <name evidence="2" type="ORF">IQ10_03023</name>
</gene>
<dbReference type="InterPro" id="IPR009057">
    <property type="entry name" value="Homeodomain-like_sf"/>
</dbReference>
<proteinExistence type="predicted"/>
<evidence type="ECO:0000313" key="2">
    <source>
        <dbReference type="EMBL" id="TWI54471.1"/>
    </source>
</evidence>
<comment type="caution">
    <text evidence="2">The sequence shown here is derived from an EMBL/GenBank/DDBJ whole genome shotgun (WGS) entry which is preliminary data.</text>
</comment>
<dbReference type="RefSeq" id="WP_144451263.1">
    <property type="nucleotide sequence ID" value="NZ_VLKZ01000009.1"/>
</dbReference>
<name>A0A562QCJ3_9BACI</name>
<keyword evidence="3" id="KW-1185">Reference proteome</keyword>
<organism evidence="2 3">
    <name type="scientific">Halalkalibacter nanhaiisediminis</name>
    <dbReference type="NCBI Taxonomy" id="688079"/>
    <lineage>
        <taxon>Bacteria</taxon>
        <taxon>Bacillati</taxon>
        <taxon>Bacillota</taxon>
        <taxon>Bacilli</taxon>
        <taxon>Bacillales</taxon>
        <taxon>Bacillaceae</taxon>
        <taxon>Halalkalibacter</taxon>
    </lineage>
</organism>
<dbReference type="AlphaFoldDB" id="A0A562QCJ3"/>
<sequence>MGKNVYSTEVKWAVVKDKMSGQFTNQEIMEKYGIKNVSQIKTWMKWYLENQVHRFDQPIGKQYSYGHGPDRSSDEEKKERQMNHLKRENEILKKYLEIEKELCFQKRVPILKTLQDD</sequence>